<gene>
    <name evidence="3" type="ORF">HMPREF1318_0815</name>
</gene>
<dbReference type="Proteomes" id="UP000002941">
    <property type="component" value="Unassembled WGS sequence"/>
</dbReference>
<dbReference type="InterPro" id="IPR051532">
    <property type="entry name" value="Ester_Hydrolysis_Enzymes"/>
</dbReference>
<dbReference type="Pfam" id="PF13472">
    <property type="entry name" value="Lipase_GDSL_2"/>
    <property type="match status" value="1"/>
</dbReference>
<dbReference type="InterPro" id="IPR013830">
    <property type="entry name" value="SGNH_hydro"/>
</dbReference>
<dbReference type="PATRIC" id="fig|1125718.3.peg.371"/>
<proteinExistence type="predicted"/>
<evidence type="ECO:0000256" key="1">
    <source>
        <dbReference type="SAM" id="MobiDB-lite"/>
    </source>
</evidence>
<name>J0XEU1_9ACTO</name>
<dbReference type="Gene3D" id="3.40.50.1110">
    <property type="entry name" value="SGNH hydrolase"/>
    <property type="match status" value="1"/>
</dbReference>
<keyword evidence="4" id="KW-1185">Reference proteome</keyword>
<dbReference type="EMBL" id="AKFT01000023">
    <property type="protein sequence ID" value="EJF47236.1"/>
    <property type="molecule type" value="Genomic_DNA"/>
</dbReference>
<dbReference type="PANTHER" id="PTHR30383:SF5">
    <property type="entry name" value="SGNH HYDROLASE-TYPE ESTERASE DOMAIN-CONTAINING PROTEIN"/>
    <property type="match status" value="1"/>
</dbReference>
<sequence>MTPRARGVCGTLLALVGVRDPAYRRERAAVDSRHVSTFAASGRSIRRALRRPLAIAEAAIARRTVRLAPEPPGEREGVVTPDGAHAPTGTGIIRSGGAPLRLAAVGDSLIAGSGVQAQEQTLVPRIARIVAAGTGRDVEWVTHAKLGATMRRVRYRFLPEVADADVLFVCAGSNDLMARRSLDEWTDDLAAVLDDAAQRGRHIVACSAGQLYRSPALMPALRSVLREWTDAQTEASAVVCAERGIPFVDVAHCDLDDGFWADDGFHPSAAGYEMAAGMVARVVLTRLENCDVRDDGLRSAVASTGRLAS</sequence>
<reference evidence="3 4" key="1">
    <citation type="submission" date="2012-05" db="EMBL/GenBank/DDBJ databases">
        <authorList>
            <person name="Harkins D.M."/>
            <person name="Madupu R."/>
            <person name="Durkin A.S."/>
            <person name="Torralba M."/>
            <person name="Methe B."/>
            <person name="Sutton G.G."/>
            <person name="Nelson K.E."/>
        </authorList>
    </citation>
    <scope>NUCLEOTIDE SEQUENCE [LARGE SCALE GENOMIC DNA]</scope>
    <source>
        <strain evidence="3 4">F0489</strain>
    </source>
</reference>
<evidence type="ECO:0000259" key="2">
    <source>
        <dbReference type="Pfam" id="PF13472"/>
    </source>
</evidence>
<accession>J0XEU1</accession>
<comment type="caution">
    <text evidence="3">The sequence shown here is derived from an EMBL/GenBank/DDBJ whole genome shotgun (WGS) entry which is preliminary data.</text>
</comment>
<evidence type="ECO:0000313" key="4">
    <source>
        <dbReference type="Proteomes" id="UP000002941"/>
    </source>
</evidence>
<protein>
    <submittedName>
        <fullName evidence="3">GDSL-like protein</fullName>
    </submittedName>
</protein>
<dbReference type="eggNOG" id="COG2755">
    <property type="taxonomic scope" value="Bacteria"/>
</dbReference>
<dbReference type="SUPFAM" id="SSF52266">
    <property type="entry name" value="SGNH hydrolase"/>
    <property type="match status" value="1"/>
</dbReference>
<dbReference type="GO" id="GO:0004622">
    <property type="term" value="F:phosphatidylcholine lysophospholipase activity"/>
    <property type="evidence" value="ECO:0007669"/>
    <property type="project" value="TreeGrafter"/>
</dbReference>
<feature type="domain" description="SGNH hydrolase-type esterase" evidence="2">
    <location>
        <begin position="104"/>
        <end position="273"/>
    </location>
</feature>
<evidence type="ECO:0000313" key="3">
    <source>
        <dbReference type="EMBL" id="EJF47236.1"/>
    </source>
</evidence>
<dbReference type="InterPro" id="IPR036514">
    <property type="entry name" value="SGNH_hydro_sf"/>
</dbReference>
<dbReference type="PANTHER" id="PTHR30383">
    <property type="entry name" value="THIOESTERASE 1/PROTEASE 1/LYSOPHOSPHOLIPASE L1"/>
    <property type="match status" value="1"/>
</dbReference>
<dbReference type="AlphaFoldDB" id="J0XEU1"/>
<organism evidence="3 4">
    <name type="scientific">Actinomyces massiliensis F0489</name>
    <dbReference type="NCBI Taxonomy" id="1125718"/>
    <lineage>
        <taxon>Bacteria</taxon>
        <taxon>Bacillati</taxon>
        <taxon>Actinomycetota</taxon>
        <taxon>Actinomycetes</taxon>
        <taxon>Actinomycetales</taxon>
        <taxon>Actinomycetaceae</taxon>
        <taxon>Actinomyces</taxon>
    </lineage>
</organism>
<feature type="region of interest" description="Disordered" evidence="1">
    <location>
        <begin position="70"/>
        <end position="91"/>
    </location>
</feature>